<keyword evidence="7" id="KW-1185">Reference proteome</keyword>
<dbReference type="InterPro" id="IPR036188">
    <property type="entry name" value="FAD/NAD-bd_sf"/>
</dbReference>
<keyword evidence="2" id="KW-0285">Flavoprotein</keyword>
<dbReference type="EMBL" id="JACHWY010000002">
    <property type="protein sequence ID" value="MBB3047592.1"/>
    <property type="molecule type" value="Genomic_DNA"/>
</dbReference>
<dbReference type="SUPFAM" id="SSF51905">
    <property type="entry name" value="FAD/NAD(P)-binding domain"/>
    <property type="match status" value="1"/>
</dbReference>
<keyword evidence="4" id="KW-0521">NADP</keyword>
<dbReference type="GO" id="GO:0050661">
    <property type="term" value="F:NADP binding"/>
    <property type="evidence" value="ECO:0007669"/>
    <property type="project" value="InterPro"/>
</dbReference>
<dbReference type="GO" id="GO:0004499">
    <property type="term" value="F:N,N-dimethylaniline monooxygenase activity"/>
    <property type="evidence" value="ECO:0007669"/>
    <property type="project" value="InterPro"/>
</dbReference>
<evidence type="ECO:0000313" key="7">
    <source>
        <dbReference type="Proteomes" id="UP000537130"/>
    </source>
</evidence>
<evidence type="ECO:0000256" key="5">
    <source>
        <dbReference type="ARBA" id="ARBA00023002"/>
    </source>
</evidence>
<dbReference type="GO" id="GO:0050660">
    <property type="term" value="F:flavin adenine dinucleotide binding"/>
    <property type="evidence" value="ECO:0007669"/>
    <property type="project" value="InterPro"/>
</dbReference>
<reference evidence="6 7" key="1">
    <citation type="submission" date="2020-08" db="EMBL/GenBank/DDBJ databases">
        <title>Genomic Encyclopedia of Type Strains, Phase III (KMG-III): the genomes of soil and plant-associated and newly described type strains.</title>
        <authorList>
            <person name="Whitman W."/>
        </authorList>
    </citation>
    <scope>NUCLEOTIDE SEQUENCE [LARGE SCALE GENOMIC DNA]</scope>
    <source>
        <strain evidence="6 7">CECT 8654</strain>
    </source>
</reference>
<comment type="similarity">
    <text evidence="1">Belongs to the FMO family.</text>
</comment>
<evidence type="ECO:0000256" key="2">
    <source>
        <dbReference type="ARBA" id="ARBA00022630"/>
    </source>
</evidence>
<gene>
    <name evidence="6" type="ORF">FHR99_001858</name>
</gene>
<dbReference type="InterPro" id="IPR000960">
    <property type="entry name" value="Flavin_mOase"/>
</dbReference>
<dbReference type="PIRSF" id="PIRSF000332">
    <property type="entry name" value="FMO"/>
    <property type="match status" value="1"/>
</dbReference>
<keyword evidence="3" id="KW-0274">FAD</keyword>
<dbReference type="InterPro" id="IPR050346">
    <property type="entry name" value="FMO-like"/>
</dbReference>
<dbReference type="Proteomes" id="UP000537130">
    <property type="component" value="Unassembled WGS sequence"/>
</dbReference>
<evidence type="ECO:0000313" key="6">
    <source>
        <dbReference type="EMBL" id="MBB3047592.1"/>
    </source>
</evidence>
<evidence type="ECO:0008006" key="8">
    <source>
        <dbReference type="Google" id="ProtNLM"/>
    </source>
</evidence>
<evidence type="ECO:0000256" key="3">
    <source>
        <dbReference type="ARBA" id="ARBA00022827"/>
    </source>
</evidence>
<dbReference type="PANTHER" id="PTHR23023">
    <property type="entry name" value="DIMETHYLANILINE MONOOXYGENASE"/>
    <property type="match status" value="1"/>
</dbReference>
<keyword evidence="5" id="KW-0560">Oxidoreductase</keyword>
<evidence type="ECO:0000256" key="4">
    <source>
        <dbReference type="ARBA" id="ARBA00022857"/>
    </source>
</evidence>
<dbReference type="InterPro" id="IPR036291">
    <property type="entry name" value="NAD(P)-bd_dom_sf"/>
</dbReference>
<comment type="caution">
    <text evidence="6">The sequence shown here is derived from an EMBL/GenBank/DDBJ whole genome shotgun (WGS) entry which is preliminary data.</text>
</comment>
<dbReference type="InterPro" id="IPR020946">
    <property type="entry name" value="Flavin_mOase-like"/>
</dbReference>
<name>A0A7W4W685_9GAMM</name>
<dbReference type="RefSeq" id="WP_183410364.1">
    <property type="nucleotide sequence ID" value="NZ_JACHWY010000002.1"/>
</dbReference>
<dbReference type="Gene3D" id="3.50.50.60">
    <property type="entry name" value="FAD/NAD(P)-binding domain"/>
    <property type="match status" value="1"/>
</dbReference>
<dbReference type="PRINTS" id="PR00370">
    <property type="entry name" value="FMOXYGENASE"/>
</dbReference>
<sequence>MYAVIGAGPMGLATARNLQKYGIPFVGFELNSDVGGLWDIDNPHSTMYESAHLISSRHMTEFAEFPMAKGGAPYPHHSELRQYFRDYAAHFKLYDHYRLNTRVTALEPDGKGGWNLTSECDGKETTDHFQGVLIANGTLHHPNMPELPGEFAGEVMHSSQYRSPEVFEGKRVLIVGCGNSACDIAVDAVHRAKSVDLSVRRGYYFLPKFIGGRPTDTLGGAVKLPRPLKQRLDATLIKMVVGKPSDYGLPEPDYKMYESHPVINSLVLHHIGHGDIAPRRDIKAVDGHTVTFTTGDSADYDLILMATGYHLHYPFIDKQYLNWDQGGAPSLYLNIFNPKQDSLFVMGMIEAAGLGWEGRNEQAEMVALYIKQREAQRASGLAMQEKIHHFGGERLDGGYNYLELERMAYYVHKDTYKKAISDHIRELKRDLPASEQPA</sequence>
<proteinExistence type="inferred from homology"/>
<organism evidence="6 7">
    <name type="scientific">Litorivivens lipolytica</name>
    <dbReference type="NCBI Taxonomy" id="1524264"/>
    <lineage>
        <taxon>Bacteria</taxon>
        <taxon>Pseudomonadati</taxon>
        <taxon>Pseudomonadota</taxon>
        <taxon>Gammaproteobacteria</taxon>
        <taxon>Litorivivens</taxon>
    </lineage>
</organism>
<dbReference type="AlphaFoldDB" id="A0A7W4W685"/>
<accession>A0A7W4W685</accession>
<evidence type="ECO:0000256" key="1">
    <source>
        <dbReference type="ARBA" id="ARBA00009183"/>
    </source>
</evidence>
<dbReference type="SUPFAM" id="SSF51735">
    <property type="entry name" value="NAD(P)-binding Rossmann-fold domains"/>
    <property type="match status" value="1"/>
</dbReference>
<protein>
    <recommendedName>
        <fullName evidence="8">Monooxygenase</fullName>
    </recommendedName>
</protein>
<dbReference type="Pfam" id="PF00743">
    <property type="entry name" value="FMO-like"/>
    <property type="match status" value="1"/>
</dbReference>